<reference evidence="1 2" key="1">
    <citation type="submission" date="2015-04" db="EMBL/GenBank/DDBJ databases">
        <authorList>
            <person name="Syromyatnikov M.Y."/>
            <person name="Popov V.N."/>
        </authorList>
    </citation>
    <scope>NUCLEOTIDE SEQUENCE [LARGE SCALE GENOMIC DNA]</scope>
</reference>
<evidence type="ECO:0000313" key="2">
    <source>
        <dbReference type="Proteomes" id="UP000183832"/>
    </source>
</evidence>
<dbReference type="EMBL" id="CVRI01000057">
    <property type="protein sequence ID" value="CRL02094.1"/>
    <property type="molecule type" value="Genomic_DNA"/>
</dbReference>
<evidence type="ECO:0000313" key="1">
    <source>
        <dbReference type="EMBL" id="CRL02094.1"/>
    </source>
</evidence>
<organism evidence="1 2">
    <name type="scientific">Clunio marinus</name>
    <dbReference type="NCBI Taxonomy" id="568069"/>
    <lineage>
        <taxon>Eukaryota</taxon>
        <taxon>Metazoa</taxon>
        <taxon>Ecdysozoa</taxon>
        <taxon>Arthropoda</taxon>
        <taxon>Hexapoda</taxon>
        <taxon>Insecta</taxon>
        <taxon>Pterygota</taxon>
        <taxon>Neoptera</taxon>
        <taxon>Endopterygota</taxon>
        <taxon>Diptera</taxon>
        <taxon>Nematocera</taxon>
        <taxon>Chironomoidea</taxon>
        <taxon>Chironomidae</taxon>
        <taxon>Clunio</taxon>
    </lineage>
</organism>
<name>A0A1J1ISK8_9DIPT</name>
<proteinExistence type="predicted"/>
<protein>
    <submittedName>
        <fullName evidence="1">CLUMA_CG015546, isoform A</fullName>
    </submittedName>
</protein>
<dbReference type="Proteomes" id="UP000183832">
    <property type="component" value="Unassembled WGS sequence"/>
</dbReference>
<dbReference type="AlphaFoldDB" id="A0A1J1ISK8"/>
<gene>
    <name evidence="1" type="ORF">CLUMA_CG015546</name>
</gene>
<keyword evidence="2" id="KW-1185">Reference proteome</keyword>
<accession>A0A1J1ISK8</accession>
<sequence>MNIPDKKTEQLRFKYFFKLFIEVLLNGSFSNLSPIESRMLRNSIEFSVAENTPQVLMNNANTITTTSTM</sequence>